<accession>A0A1B8HAN8</accession>
<gene>
    <name evidence="6" type="ORF">AYY17_05650</name>
    <name evidence="7" type="ORF">AYY18_06500</name>
</gene>
<keyword evidence="3 7" id="KW-0489">Methyltransferase</keyword>
<dbReference type="Proteomes" id="UP000092377">
    <property type="component" value="Unassembled WGS sequence"/>
</dbReference>
<dbReference type="PANTHER" id="PTHR43182:SF1">
    <property type="entry name" value="COBALT-PRECORRIN-7 C(5)-METHYLTRANSFERASE"/>
    <property type="match status" value="1"/>
</dbReference>
<proteinExistence type="predicted"/>
<dbReference type="EMBL" id="LZEX01000023">
    <property type="protein sequence ID" value="OBU05826.1"/>
    <property type="molecule type" value="Genomic_DNA"/>
</dbReference>
<comment type="pathway">
    <text evidence="1">Cofactor biosynthesis; adenosylcobalamin biosynthesis.</text>
</comment>
<dbReference type="CDD" id="cd02440">
    <property type="entry name" value="AdoMet_MTases"/>
    <property type="match status" value="1"/>
</dbReference>
<evidence type="ECO:0000256" key="3">
    <source>
        <dbReference type="ARBA" id="ARBA00022603"/>
    </source>
</evidence>
<organism evidence="7 9">
    <name type="scientific">Morganella psychrotolerans</name>
    <dbReference type="NCBI Taxonomy" id="368603"/>
    <lineage>
        <taxon>Bacteria</taxon>
        <taxon>Pseudomonadati</taxon>
        <taxon>Pseudomonadota</taxon>
        <taxon>Gammaproteobacteria</taxon>
        <taxon>Enterobacterales</taxon>
        <taxon>Morganellaceae</taxon>
        <taxon>Morganella</taxon>
    </lineage>
</organism>
<dbReference type="NCBIfam" id="NF006138">
    <property type="entry name" value="PRK08287.1"/>
    <property type="match status" value="1"/>
</dbReference>
<evidence type="ECO:0000313" key="9">
    <source>
        <dbReference type="Proteomes" id="UP000092377"/>
    </source>
</evidence>
<reference evidence="9" key="1">
    <citation type="submission" date="2016-06" db="EMBL/GenBank/DDBJ databases">
        <authorList>
            <person name="Butler K."/>
        </authorList>
    </citation>
    <scope>NUCLEOTIDE SEQUENCE [LARGE SCALE GENOMIC DNA]</scope>
    <source>
        <strain evidence="9">GCSL-Mp20</strain>
    </source>
</reference>
<keyword evidence="5" id="KW-0949">S-adenosyl-L-methionine</keyword>
<keyword evidence="4 7" id="KW-0808">Transferase</keyword>
<dbReference type="NCBIfam" id="TIGR02469">
    <property type="entry name" value="CbiT"/>
    <property type="match status" value="1"/>
</dbReference>
<dbReference type="GO" id="GO:0009236">
    <property type="term" value="P:cobalamin biosynthetic process"/>
    <property type="evidence" value="ECO:0007669"/>
    <property type="project" value="UniProtKB-UniPathway"/>
</dbReference>
<evidence type="ECO:0000256" key="2">
    <source>
        <dbReference type="ARBA" id="ARBA00022573"/>
    </source>
</evidence>
<dbReference type="GO" id="GO:0032259">
    <property type="term" value="P:methylation"/>
    <property type="evidence" value="ECO:0007669"/>
    <property type="project" value="UniProtKB-KW"/>
</dbReference>
<dbReference type="Pfam" id="PF03602">
    <property type="entry name" value="Cons_hypoth95"/>
    <property type="match status" value="1"/>
</dbReference>
<dbReference type="AlphaFoldDB" id="A0A1B8HAN8"/>
<dbReference type="OrthoDB" id="9787825at2"/>
<dbReference type="EMBL" id="LZEY01000034">
    <property type="protein sequence ID" value="OBU06145.1"/>
    <property type="molecule type" value="Genomic_DNA"/>
</dbReference>
<evidence type="ECO:0000313" key="7">
    <source>
        <dbReference type="EMBL" id="OBU06145.1"/>
    </source>
</evidence>
<evidence type="ECO:0000256" key="5">
    <source>
        <dbReference type="ARBA" id="ARBA00022691"/>
    </source>
</evidence>
<comment type="caution">
    <text evidence="7">The sequence shown here is derived from an EMBL/GenBank/DDBJ whole genome shotgun (WGS) entry which is preliminary data.</text>
</comment>
<dbReference type="Gene3D" id="3.40.50.150">
    <property type="entry name" value="Vaccinia Virus protein VP39"/>
    <property type="match status" value="1"/>
</dbReference>
<dbReference type="InterPro" id="IPR050714">
    <property type="entry name" value="Cobalamin_biosynth_MTase"/>
</dbReference>
<evidence type="ECO:0000256" key="4">
    <source>
        <dbReference type="ARBA" id="ARBA00022679"/>
    </source>
</evidence>
<evidence type="ECO:0000313" key="8">
    <source>
        <dbReference type="Proteomes" id="UP000092247"/>
    </source>
</evidence>
<dbReference type="PANTHER" id="PTHR43182">
    <property type="entry name" value="COBALT-PRECORRIN-6B C(15)-METHYLTRANSFERASE (DECARBOXYLATING)"/>
    <property type="match status" value="1"/>
</dbReference>
<reference evidence="7 8" key="2">
    <citation type="submission" date="2016-06" db="EMBL/GenBank/DDBJ databases">
        <authorList>
            <person name="Kjaerup R.B."/>
            <person name="Dalgaard T.S."/>
            <person name="Juul-Madsen H.R."/>
        </authorList>
    </citation>
    <scope>NUCLEOTIDE SEQUENCE [LARGE SCALE GENOMIC DNA]</scope>
    <source>
        <strain evidence="7">GCSL-Mp20</strain>
        <strain evidence="6 8">GCSL-Mp3</strain>
    </source>
</reference>
<dbReference type="InterPro" id="IPR014008">
    <property type="entry name" value="Cbl_synth_MTase_CbiT"/>
</dbReference>
<name>A0A1B8HAN8_9GAMM</name>
<protein>
    <submittedName>
        <fullName evidence="7">Precorrin-6Y C5,15-methyltransferase (Decarboxylating) subunit CbiT</fullName>
    </submittedName>
</protein>
<dbReference type="SUPFAM" id="SSF53335">
    <property type="entry name" value="S-adenosyl-L-methionine-dependent methyltransferases"/>
    <property type="match status" value="1"/>
</dbReference>
<dbReference type="InterPro" id="IPR029063">
    <property type="entry name" value="SAM-dependent_MTases_sf"/>
</dbReference>
<sequence>MKDELFLRGQQIPMTKEPVRALALSRLDLQGAERLIDVGAGTGSIAIEAALSYPALDIIAIEKKPDAVALIKENCRHFQCPQIRLIEAYAPVDVAEKADAVFVGGTGGNLTEIIDWSLDHLHNDGTLVMTFILLDNLTQAITHLKQCEVTELDCCELQAGHMTALGHSYYFKPNNPTYLISCRKEARCG</sequence>
<dbReference type="RefSeq" id="WP_067403478.1">
    <property type="nucleotide sequence ID" value="NZ_CBCPID010000016.1"/>
</dbReference>
<evidence type="ECO:0000313" key="6">
    <source>
        <dbReference type="EMBL" id="OBU05826.1"/>
    </source>
</evidence>
<evidence type="ECO:0000256" key="1">
    <source>
        <dbReference type="ARBA" id="ARBA00004953"/>
    </source>
</evidence>
<keyword evidence="9" id="KW-1185">Reference proteome</keyword>
<dbReference type="STRING" id="368603.AYY16_12730"/>
<dbReference type="GO" id="GO:0008276">
    <property type="term" value="F:protein methyltransferase activity"/>
    <property type="evidence" value="ECO:0007669"/>
    <property type="project" value="InterPro"/>
</dbReference>
<dbReference type="UniPathway" id="UPA00148"/>
<dbReference type="Proteomes" id="UP000092247">
    <property type="component" value="Unassembled WGS sequence"/>
</dbReference>
<keyword evidence="2" id="KW-0169">Cobalamin biosynthesis</keyword>